<feature type="compositionally biased region" description="Low complexity" evidence="1">
    <location>
        <begin position="1"/>
        <end position="23"/>
    </location>
</feature>
<gene>
    <name evidence="2" type="ORF">DFP79_2902</name>
</gene>
<proteinExistence type="predicted"/>
<dbReference type="EMBL" id="SNXC01000014">
    <property type="protein sequence ID" value="TDO96329.1"/>
    <property type="molecule type" value="Genomic_DNA"/>
</dbReference>
<evidence type="ECO:0000313" key="3">
    <source>
        <dbReference type="Proteomes" id="UP000294656"/>
    </source>
</evidence>
<dbReference type="AlphaFoldDB" id="A0A4R6M849"/>
<dbReference type="Proteomes" id="UP000294656">
    <property type="component" value="Unassembled WGS sequence"/>
</dbReference>
<dbReference type="GO" id="GO:0030254">
    <property type="term" value="P:protein secretion by the type III secretion system"/>
    <property type="evidence" value="ECO:0007669"/>
    <property type="project" value="InterPro"/>
</dbReference>
<protein>
    <submittedName>
        <fullName evidence="2">Type III secretion system major needle protein (YscF/MxiH/PrgI family)</fullName>
    </submittedName>
</protein>
<name>A0A4R6M849_9GAMM</name>
<evidence type="ECO:0000313" key="2">
    <source>
        <dbReference type="EMBL" id="TDO96329.1"/>
    </source>
</evidence>
<comment type="caution">
    <text evidence="2">The sequence shown here is derived from an EMBL/GenBank/DDBJ whole genome shotgun (WGS) entry which is preliminary data.</text>
</comment>
<feature type="region of interest" description="Disordered" evidence="1">
    <location>
        <begin position="1"/>
        <end position="56"/>
    </location>
</feature>
<feature type="compositionally biased region" description="Polar residues" evidence="1">
    <location>
        <begin position="24"/>
        <end position="55"/>
    </location>
</feature>
<dbReference type="OrthoDB" id="7029301at2"/>
<organism evidence="2 3">
    <name type="scientific">Marinomonas balearica</name>
    <dbReference type="NCBI Taxonomy" id="491947"/>
    <lineage>
        <taxon>Bacteria</taxon>
        <taxon>Pseudomonadati</taxon>
        <taxon>Pseudomonadota</taxon>
        <taxon>Gammaproteobacteria</taxon>
        <taxon>Oceanospirillales</taxon>
        <taxon>Oceanospirillaceae</taxon>
        <taxon>Marinomonas</taxon>
    </lineage>
</organism>
<reference evidence="2 3" key="1">
    <citation type="submission" date="2019-03" db="EMBL/GenBank/DDBJ databases">
        <title>Genomic Encyclopedia of Type Strains, Phase III (KMG-III): the genomes of soil and plant-associated and newly described type strains.</title>
        <authorList>
            <person name="Whitman W."/>
        </authorList>
    </citation>
    <scope>NUCLEOTIDE SEQUENCE [LARGE SCALE GENOMIC DNA]</scope>
    <source>
        <strain evidence="2 3">CECT 7378</strain>
    </source>
</reference>
<dbReference type="Pfam" id="PF17001">
    <property type="entry name" value="T3SS_basalb_I"/>
    <property type="match status" value="1"/>
</dbReference>
<keyword evidence="3" id="KW-1185">Reference proteome</keyword>
<accession>A0A4R6M849</accession>
<dbReference type="InterPro" id="IPR012670">
    <property type="entry name" value="T3SS_YscI/HrpB"/>
</dbReference>
<evidence type="ECO:0000256" key="1">
    <source>
        <dbReference type="SAM" id="MobiDB-lite"/>
    </source>
</evidence>
<sequence>MSVNSTQSISSTLSHSGGSVHTSDTSSNSNEFVNQSDSNWFSSAIQPSDNKSQPENVADKIVSQLSSSSEHLQKLEDKANKALKKAGVTGDPMDVTDANRSLSSFYLESLLTTKLVSKGAQTIEKLTSLQ</sequence>
<dbReference type="RefSeq" id="WP_133504625.1">
    <property type="nucleotide sequence ID" value="NZ_SNXC01000014.1"/>
</dbReference>